<evidence type="ECO:0000256" key="7">
    <source>
        <dbReference type="PROSITE-ProRule" id="PRU00473"/>
    </source>
</evidence>
<comment type="subcellular location">
    <subcellularLocation>
        <location evidence="1">Cell membrane</location>
        <topology evidence="1">Single-pass membrane protein</topology>
    </subcellularLocation>
</comment>
<comment type="caution">
    <text evidence="9">The sequence shown here is derived from an EMBL/GenBank/DDBJ whole genome shotgun (WGS) entry which is preliminary data.</text>
</comment>
<dbReference type="EMBL" id="QOHO01000012">
    <property type="protein sequence ID" value="RFZ80363.1"/>
    <property type="molecule type" value="Genomic_DNA"/>
</dbReference>
<feature type="domain" description="OmpA-like" evidence="8">
    <location>
        <begin position="114"/>
        <end position="239"/>
    </location>
</feature>
<dbReference type="PANTHER" id="PTHR30329">
    <property type="entry name" value="STATOR ELEMENT OF FLAGELLAR MOTOR COMPLEX"/>
    <property type="match status" value="1"/>
</dbReference>
<keyword evidence="3" id="KW-1003">Cell membrane</keyword>
<evidence type="ECO:0000256" key="2">
    <source>
        <dbReference type="ARBA" id="ARBA00008914"/>
    </source>
</evidence>
<reference evidence="9 10" key="1">
    <citation type="submission" date="2018-07" db="EMBL/GenBank/DDBJ databases">
        <title>New species, Clostridium PI-S10-A1B.</title>
        <authorList>
            <person name="Krishna G."/>
            <person name="Summeta K."/>
            <person name="Shikha S."/>
            <person name="Prabhu P.B."/>
            <person name="Suresh K."/>
        </authorList>
    </citation>
    <scope>NUCLEOTIDE SEQUENCE [LARGE SCALE GENOMIC DNA]</scope>
    <source>
        <strain evidence="9 10">PI-S10-A1B</strain>
    </source>
</reference>
<dbReference type="PROSITE" id="PS51123">
    <property type="entry name" value="OMPA_2"/>
    <property type="match status" value="1"/>
</dbReference>
<dbReference type="Proteomes" id="UP000260680">
    <property type="component" value="Unassembled WGS sequence"/>
</dbReference>
<evidence type="ECO:0000313" key="9">
    <source>
        <dbReference type="EMBL" id="RFZ80363.1"/>
    </source>
</evidence>
<dbReference type="AlphaFoldDB" id="A0A3E2NHE9"/>
<name>A0A3E2NHE9_9FIRM</name>
<comment type="similarity">
    <text evidence="2">Belongs to the MotB family.</text>
</comment>
<dbReference type="GO" id="GO:0005886">
    <property type="term" value="C:plasma membrane"/>
    <property type="evidence" value="ECO:0007669"/>
    <property type="project" value="UniProtKB-SubCell"/>
</dbReference>
<keyword evidence="4" id="KW-0812">Transmembrane</keyword>
<dbReference type="InterPro" id="IPR025713">
    <property type="entry name" value="MotB-like_N_dom"/>
</dbReference>
<evidence type="ECO:0000256" key="6">
    <source>
        <dbReference type="ARBA" id="ARBA00023136"/>
    </source>
</evidence>
<evidence type="ECO:0000256" key="3">
    <source>
        <dbReference type="ARBA" id="ARBA00022475"/>
    </source>
</evidence>
<sequence>MMKKNKKPEELGSWMDTYGDMVTLLLCFFVLLYSMSSIDQSKWKILVQSFNPSAVESSDQIVLDANAKDGEGELKGNPPAEGGESTDFDELYLMLKKIIDDRNMQDSVEITRGDGFTFISFRDKVFFDGDSSVLRQEGKDVLSEFAAAMAQANNNIKEVQVLGHTSQGNPDRPNNIRNDRMLSAQRSAEVIIYLQSQNAVAPEKLVGMSFGQFRPIAPFDTNEGRAKNRRVEILITKNDTVEKSLEEYYNQVYHNSENNAGN</sequence>
<keyword evidence="5" id="KW-1133">Transmembrane helix</keyword>
<dbReference type="CDD" id="cd07185">
    <property type="entry name" value="OmpA_C-like"/>
    <property type="match status" value="1"/>
</dbReference>
<dbReference type="InterPro" id="IPR006665">
    <property type="entry name" value="OmpA-like"/>
</dbReference>
<evidence type="ECO:0000256" key="1">
    <source>
        <dbReference type="ARBA" id="ARBA00004162"/>
    </source>
</evidence>
<organism evidence="9 10">
    <name type="scientific">Lacrimispora amygdalina</name>
    <dbReference type="NCBI Taxonomy" id="253257"/>
    <lineage>
        <taxon>Bacteria</taxon>
        <taxon>Bacillati</taxon>
        <taxon>Bacillota</taxon>
        <taxon>Clostridia</taxon>
        <taxon>Lachnospirales</taxon>
        <taxon>Lachnospiraceae</taxon>
        <taxon>Lacrimispora</taxon>
    </lineage>
</organism>
<proteinExistence type="inferred from homology"/>
<protein>
    <recommendedName>
        <fullName evidence="8">OmpA-like domain-containing protein</fullName>
    </recommendedName>
</protein>
<dbReference type="Gene3D" id="3.30.1330.60">
    <property type="entry name" value="OmpA-like domain"/>
    <property type="match status" value="1"/>
</dbReference>
<accession>A0A3E2NHE9</accession>
<keyword evidence="6 7" id="KW-0472">Membrane</keyword>
<evidence type="ECO:0000256" key="5">
    <source>
        <dbReference type="ARBA" id="ARBA00022989"/>
    </source>
</evidence>
<evidence type="ECO:0000256" key="4">
    <source>
        <dbReference type="ARBA" id="ARBA00022692"/>
    </source>
</evidence>
<dbReference type="Pfam" id="PF00691">
    <property type="entry name" value="OmpA"/>
    <property type="match status" value="1"/>
</dbReference>
<dbReference type="PANTHER" id="PTHR30329:SF21">
    <property type="entry name" value="LIPOPROTEIN YIAD-RELATED"/>
    <property type="match status" value="1"/>
</dbReference>
<dbReference type="InterPro" id="IPR050330">
    <property type="entry name" value="Bact_OuterMem_StrucFunc"/>
</dbReference>
<dbReference type="OrthoDB" id="9815217at2"/>
<dbReference type="SUPFAM" id="SSF103088">
    <property type="entry name" value="OmpA-like"/>
    <property type="match status" value="1"/>
</dbReference>
<dbReference type="RefSeq" id="WP_117415679.1">
    <property type="nucleotide sequence ID" value="NZ_QOHO01000012.1"/>
</dbReference>
<evidence type="ECO:0000313" key="10">
    <source>
        <dbReference type="Proteomes" id="UP000260680"/>
    </source>
</evidence>
<dbReference type="InterPro" id="IPR036737">
    <property type="entry name" value="OmpA-like_sf"/>
</dbReference>
<evidence type="ECO:0000259" key="8">
    <source>
        <dbReference type="PROSITE" id="PS51123"/>
    </source>
</evidence>
<gene>
    <name evidence="9" type="ORF">DS742_03690</name>
</gene>
<dbReference type="Pfam" id="PF13677">
    <property type="entry name" value="MotB_plug"/>
    <property type="match status" value="1"/>
</dbReference>